<dbReference type="NCBIfam" id="TIGR01928">
    <property type="entry name" value="menC_lowGC_arch"/>
    <property type="match status" value="1"/>
</dbReference>
<dbReference type="SUPFAM" id="SSF54826">
    <property type="entry name" value="Enolase N-terminal domain-like"/>
    <property type="match status" value="1"/>
</dbReference>
<evidence type="ECO:0000256" key="6">
    <source>
        <dbReference type="NCBIfam" id="TIGR01928"/>
    </source>
</evidence>
<keyword evidence="9" id="KW-1185">Reference proteome</keyword>
<keyword evidence="3" id="KW-0460">Magnesium</keyword>
<dbReference type="RefSeq" id="WP_354220183.1">
    <property type="nucleotide sequence ID" value="NZ_JBEPMX010000008.1"/>
</dbReference>
<sequence length="372" mass="42289">MNLKDVVVRQVAMKLKQPFQTANGLVVTRDTLIIEAYDHDGYVGYGECVAFADPFYTPETTTTAWDMLKHFILPVIQKSRIDHPNQVHDTLSSIQGHQMAKASIETALWDLYAKQQGMPLKDILGGVYDHVESGVVLSLSDDLSSQVKHYKKKGYKRYKLKVQKGQERETIDKARQVLGDAPIMFDGNGIYEPEDMLHLTKLDDLDLHMIEQPFRQDDFFYHHQLRKEMKTKICLDESIQSEHDAFQAMELGAADTFNVKLGRVGGYHVAQMIHHYAKVANMPLWCGGMLETGIGRAHNVILASLEQFTLPGDLSESERYWEQDIIKQPFKVKNGLVQVPTKPGIGVTVDHKLMDKLTVRQFTFDLATTQQL</sequence>
<dbReference type="Pfam" id="PF13378">
    <property type="entry name" value="MR_MLE_C"/>
    <property type="match status" value="1"/>
</dbReference>
<dbReference type="SFLD" id="SFLDG00180">
    <property type="entry name" value="muconate_cycloisomerase"/>
    <property type="match status" value="1"/>
</dbReference>
<name>A0ABV2KVK9_9BACI</name>
<evidence type="ECO:0000256" key="2">
    <source>
        <dbReference type="ARBA" id="ARBA00022723"/>
    </source>
</evidence>
<protein>
    <recommendedName>
        <fullName evidence="5 6">o-succinylbenzoate synthase</fullName>
        <ecNumber evidence="5 6">4.2.1.113</ecNumber>
    </recommendedName>
</protein>
<dbReference type="PANTHER" id="PTHR48073">
    <property type="entry name" value="O-SUCCINYLBENZOATE SYNTHASE-RELATED"/>
    <property type="match status" value="1"/>
</dbReference>
<dbReference type="InterPro" id="IPR029065">
    <property type="entry name" value="Enolase_C-like"/>
</dbReference>
<keyword evidence="4 8" id="KW-0456">Lyase</keyword>
<dbReference type="Gene3D" id="3.20.20.120">
    <property type="entry name" value="Enolase-like C-terminal domain"/>
    <property type="match status" value="1"/>
</dbReference>
<dbReference type="SMART" id="SM00922">
    <property type="entry name" value="MR_MLE"/>
    <property type="match status" value="1"/>
</dbReference>
<evidence type="ECO:0000256" key="1">
    <source>
        <dbReference type="ARBA" id="ARBA00001968"/>
    </source>
</evidence>
<evidence type="ECO:0000313" key="9">
    <source>
        <dbReference type="Proteomes" id="UP001549167"/>
    </source>
</evidence>
<dbReference type="InterPro" id="IPR010197">
    <property type="entry name" value="OSBS/NAAAR"/>
</dbReference>
<evidence type="ECO:0000256" key="3">
    <source>
        <dbReference type="ARBA" id="ARBA00022842"/>
    </source>
</evidence>
<dbReference type="InterPro" id="IPR036849">
    <property type="entry name" value="Enolase-like_C_sf"/>
</dbReference>
<dbReference type="Pfam" id="PF02746">
    <property type="entry name" value="MR_MLE_N"/>
    <property type="match status" value="1"/>
</dbReference>
<evidence type="ECO:0000259" key="7">
    <source>
        <dbReference type="SMART" id="SM00922"/>
    </source>
</evidence>
<evidence type="ECO:0000313" key="8">
    <source>
        <dbReference type="EMBL" id="MET3683616.1"/>
    </source>
</evidence>
<dbReference type="InterPro" id="IPR013342">
    <property type="entry name" value="Mandelate_racemase_C"/>
</dbReference>
<accession>A0ABV2KVK9</accession>
<dbReference type="GO" id="GO:0043748">
    <property type="term" value="F:O-succinylbenzoate synthase activity"/>
    <property type="evidence" value="ECO:0007669"/>
    <property type="project" value="UniProtKB-EC"/>
</dbReference>
<gene>
    <name evidence="8" type="ORF">ABID56_001725</name>
</gene>
<dbReference type="SFLD" id="SFLDS00001">
    <property type="entry name" value="Enolase"/>
    <property type="match status" value="1"/>
</dbReference>
<organism evidence="8 9">
    <name type="scientific">Alkalibacillus flavidus</name>
    <dbReference type="NCBI Taxonomy" id="546021"/>
    <lineage>
        <taxon>Bacteria</taxon>
        <taxon>Bacillati</taxon>
        <taxon>Bacillota</taxon>
        <taxon>Bacilli</taxon>
        <taxon>Bacillales</taxon>
        <taxon>Bacillaceae</taxon>
        <taxon>Alkalibacillus</taxon>
    </lineage>
</organism>
<dbReference type="EC" id="4.2.1.113" evidence="5 6"/>
<dbReference type="EMBL" id="JBEPMX010000008">
    <property type="protein sequence ID" value="MET3683616.1"/>
    <property type="molecule type" value="Genomic_DNA"/>
</dbReference>
<comment type="cofactor">
    <cofactor evidence="1">
        <name>a divalent metal cation</name>
        <dbReference type="ChEBI" id="CHEBI:60240"/>
    </cofactor>
</comment>
<evidence type="ECO:0000256" key="5">
    <source>
        <dbReference type="ARBA" id="ARBA00029491"/>
    </source>
</evidence>
<dbReference type="Gene3D" id="3.30.390.10">
    <property type="entry name" value="Enolase-like, N-terminal domain"/>
    <property type="match status" value="1"/>
</dbReference>
<dbReference type="SUPFAM" id="SSF51604">
    <property type="entry name" value="Enolase C-terminal domain-like"/>
    <property type="match status" value="1"/>
</dbReference>
<dbReference type="PANTHER" id="PTHR48073:SF5">
    <property type="entry name" value="O-SUCCINYLBENZOATE SYNTHASE"/>
    <property type="match status" value="1"/>
</dbReference>
<proteinExistence type="predicted"/>
<evidence type="ECO:0000256" key="4">
    <source>
        <dbReference type="ARBA" id="ARBA00023239"/>
    </source>
</evidence>
<dbReference type="SFLD" id="SFLDF00009">
    <property type="entry name" value="o-succinylbenzoate_synthase"/>
    <property type="match status" value="1"/>
</dbReference>
<dbReference type="InterPro" id="IPR013341">
    <property type="entry name" value="Mandelate_racemase_N_dom"/>
</dbReference>
<reference evidence="8 9" key="1">
    <citation type="submission" date="2024-06" db="EMBL/GenBank/DDBJ databases">
        <title>Genomic Encyclopedia of Type Strains, Phase IV (KMG-IV): sequencing the most valuable type-strain genomes for metagenomic binning, comparative biology and taxonomic classification.</title>
        <authorList>
            <person name="Goeker M."/>
        </authorList>
    </citation>
    <scope>NUCLEOTIDE SEQUENCE [LARGE SCALE GENOMIC DNA]</scope>
    <source>
        <strain evidence="8 9">DSM 23520</strain>
    </source>
</reference>
<comment type="caution">
    <text evidence="8">The sequence shown here is derived from an EMBL/GenBank/DDBJ whole genome shotgun (WGS) entry which is preliminary data.</text>
</comment>
<feature type="domain" description="Mandelate racemase/muconate lactonizing enzyme C-terminal" evidence="7">
    <location>
        <begin position="140"/>
        <end position="232"/>
    </location>
</feature>
<dbReference type="InterPro" id="IPR029017">
    <property type="entry name" value="Enolase-like_N"/>
</dbReference>
<keyword evidence="2" id="KW-0479">Metal-binding</keyword>
<dbReference type="Proteomes" id="UP001549167">
    <property type="component" value="Unassembled WGS sequence"/>
</dbReference>